<dbReference type="CDD" id="cd00293">
    <property type="entry name" value="USP-like"/>
    <property type="match status" value="2"/>
</dbReference>
<evidence type="ECO:0000259" key="2">
    <source>
        <dbReference type="Pfam" id="PF00582"/>
    </source>
</evidence>
<sequence>MEKKVLLCVDGSQASRWALDYVSMMESSVLKGLKITLFHVMNPVPPFLRREAQTKPELFRSLRAMEQKYRQEANEILETAKTRLVEHGSPAENIETLSMPRASDAARDILFHSEQGLYDAVVLGRRGLSKAQELFVGSVTNKVVQHADRTPVWIVGGQVENEKVLCAVDGSEGSLKAVDHVAFMLGHNPDVMVNLFHVTASLASYCPIDFSEELQKEIQGDLMKSDLECMDYFFSRAVKVLEEGGIDQSRILTSIKSTTLGIAKAIANEMEEGGYGTLAMGRRGENRSFFLGGVSDRMLVKGTSAALWIAG</sequence>
<evidence type="ECO:0000256" key="1">
    <source>
        <dbReference type="ARBA" id="ARBA00008791"/>
    </source>
</evidence>
<organism evidence="3 4">
    <name type="scientific">Dethiosulfatarculus sandiegensis</name>
    <dbReference type="NCBI Taxonomy" id="1429043"/>
    <lineage>
        <taxon>Bacteria</taxon>
        <taxon>Pseudomonadati</taxon>
        <taxon>Thermodesulfobacteriota</taxon>
        <taxon>Desulfarculia</taxon>
        <taxon>Desulfarculales</taxon>
        <taxon>Desulfarculaceae</taxon>
        <taxon>Dethiosulfatarculus</taxon>
    </lineage>
</organism>
<dbReference type="InterPro" id="IPR006015">
    <property type="entry name" value="Universal_stress_UspA"/>
</dbReference>
<proteinExistence type="inferred from homology"/>
<keyword evidence="4" id="KW-1185">Reference proteome</keyword>
<dbReference type="STRING" id="1429043.X474_14725"/>
<comment type="similarity">
    <text evidence="1">Belongs to the universal stress protein A family.</text>
</comment>
<gene>
    <name evidence="3" type="ORF">X474_14725</name>
</gene>
<dbReference type="InterPro" id="IPR014729">
    <property type="entry name" value="Rossmann-like_a/b/a_fold"/>
</dbReference>
<dbReference type="Pfam" id="PF00582">
    <property type="entry name" value="Usp"/>
    <property type="match status" value="2"/>
</dbReference>
<feature type="domain" description="UspA" evidence="2">
    <location>
        <begin position="162"/>
        <end position="299"/>
    </location>
</feature>
<name>A0A0D2J549_9BACT</name>
<dbReference type="SUPFAM" id="SSF52402">
    <property type="entry name" value="Adenine nucleotide alpha hydrolases-like"/>
    <property type="match status" value="2"/>
</dbReference>
<dbReference type="InterPro" id="IPR006016">
    <property type="entry name" value="UspA"/>
</dbReference>
<comment type="caution">
    <text evidence="3">The sequence shown here is derived from an EMBL/GenBank/DDBJ whole genome shotgun (WGS) entry which is preliminary data.</text>
</comment>
<dbReference type="InParanoid" id="A0A0D2J549"/>
<dbReference type="OrthoDB" id="5430193at2"/>
<dbReference type="RefSeq" id="WP_044349553.1">
    <property type="nucleotide sequence ID" value="NZ_AZAC01000017.1"/>
</dbReference>
<evidence type="ECO:0000313" key="4">
    <source>
        <dbReference type="Proteomes" id="UP000032233"/>
    </source>
</evidence>
<dbReference type="PANTHER" id="PTHR46268:SF25">
    <property type="entry name" value="USPA DOMAIN PROTEIN"/>
    <property type="match status" value="1"/>
</dbReference>
<dbReference type="PRINTS" id="PR01438">
    <property type="entry name" value="UNVRSLSTRESS"/>
</dbReference>
<dbReference type="Proteomes" id="UP000032233">
    <property type="component" value="Unassembled WGS sequence"/>
</dbReference>
<dbReference type="Gene3D" id="3.40.50.620">
    <property type="entry name" value="HUPs"/>
    <property type="match status" value="2"/>
</dbReference>
<accession>A0A0D2J549</accession>
<evidence type="ECO:0000313" key="3">
    <source>
        <dbReference type="EMBL" id="KIX13254.1"/>
    </source>
</evidence>
<dbReference type="EMBL" id="AZAC01000017">
    <property type="protein sequence ID" value="KIX13254.1"/>
    <property type="molecule type" value="Genomic_DNA"/>
</dbReference>
<protein>
    <recommendedName>
        <fullName evidence="2">UspA domain-containing protein</fullName>
    </recommendedName>
</protein>
<dbReference type="PANTHER" id="PTHR46268">
    <property type="entry name" value="STRESS RESPONSE PROTEIN NHAX"/>
    <property type="match status" value="1"/>
</dbReference>
<reference evidence="3 4" key="1">
    <citation type="submission" date="2013-11" db="EMBL/GenBank/DDBJ databases">
        <title>Metagenomic analysis of a methanogenic consortium involved in long chain n-alkane degradation.</title>
        <authorList>
            <person name="Davidova I.A."/>
            <person name="Callaghan A.V."/>
            <person name="Wawrik B."/>
            <person name="Pruitt S."/>
            <person name="Marks C."/>
            <person name="Duncan K.E."/>
            <person name="Suflita J.M."/>
        </authorList>
    </citation>
    <scope>NUCLEOTIDE SEQUENCE [LARGE SCALE GENOMIC DNA]</scope>
    <source>
        <strain evidence="3 4">SPR</strain>
    </source>
</reference>
<dbReference type="AlphaFoldDB" id="A0A0D2J549"/>
<feature type="domain" description="UspA" evidence="2">
    <location>
        <begin position="3"/>
        <end position="155"/>
    </location>
</feature>